<dbReference type="Gene3D" id="4.10.60.10">
    <property type="entry name" value="Zinc finger, CCHC-type"/>
    <property type="match status" value="1"/>
</dbReference>
<dbReference type="Gene3D" id="3.30.565.10">
    <property type="entry name" value="Histidine kinase-like ATPase, C-terminal domain"/>
    <property type="match status" value="1"/>
</dbReference>
<dbReference type="InterPro" id="IPR036890">
    <property type="entry name" value="HATPase_C_sf"/>
</dbReference>
<dbReference type="PANTHER" id="PTHR32387:SF3">
    <property type="entry name" value="ATP_DNA BINDING PROTEIN"/>
    <property type="match status" value="1"/>
</dbReference>
<feature type="compositionally biased region" description="Low complexity" evidence="2">
    <location>
        <begin position="1987"/>
        <end position="2000"/>
    </location>
</feature>
<evidence type="ECO:0000313" key="4">
    <source>
        <dbReference type="EMBL" id="KAK1680491.1"/>
    </source>
</evidence>
<feature type="region of interest" description="Disordered" evidence="2">
    <location>
        <begin position="1956"/>
        <end position="2010"/>
    </location>
</feature>
<organism evidence="4 5">
    <name type="scientific">Lolium multiflorum</name>
    <name type="common">Italian ryegrass</name>
    <name type="synonym">Lolium perenne subsp. multiflorum</name>
    <dbReference type="NCBI Taxonomy" id="4521"/>
    <lineage>
        <taxon>Eukaryota</taxon>
        <taxon>Viridiplantae</taxon>
        <taxon>Streptophyta</taxon>
        <taxon>Embryophyta</taxon>
        <taxon>Tracheophyta</taxon>
        <taxon>Spermatophyta</taxon>
        <taxon>Magnoliopsida</taxon>
        <taxon>Liliopsida</taxon>
        <taxon>Poales</taxon>
        <taxon>Poaceae</taxon>
        <taxon>BOP clade</taxon>
        <taxon>Pooideae</taxon>
        <taxon>Poodae</taxon>
        <taxon>Poeae</taxon>
        <taxon>Poeae Chloroplast Group 2 (Poeae type)</taxon>
        <taxon>Loliodinae</taxon>
        <taxon>Loliinae</taxon>
        <taxon>Lolium</taxon>
    </lineage>
</organism>
<comment type="caution">
    <text evidence="4">The sequence shown here is derived from an EMBL/GenBank/DDBJ whole genome shotgun (WGS) entry which is preliminary data.</text>
</comment>
<dbReference type="InterPro" id="IPR036875">
    <property type="entry name" value="Znf_CCHC_sf"/>
</dbReference>
<feature type="domain" description="CCHC-type" evidence="3">
    <location>
        <begin position="1714"/>
        <end position="1729"/>
    </location>
</feature>
<dbReference type="SMART" id="SM00343">
    <property type="entry name" value="ZnF_C2HC"/>
    <property type="match status" value="2"/>
</dbReference>
<evidence type="ECO:0000256" key="1">
    <source>
        <dbReference type="PROSITE-ProRule" id="PRU00047"/>
    </source>
</evidence>
<name>A0AAD8WVY9_LOLMU</name>
<gene>
    <name evidence="4" type="ORF">QYE76_041339</name>
</gene>
<dbReference type="PROSITE" id="PS50158">
    <property type="entry name" value="ZF_CCHC"/>
    <property type="match status" value="1"/>
</dbReference>
<dbReference type="InterPro" id="IPR001878">
    <property type="entry name" value="Znf_CCHC"/>
</dbReference>
<dbReference type="EMBL" id="JAUUTY010000002">
    <property type="protein sequence ID" value="KAK1680491.1"/>
    <property type="molecule type" value="Genomic_DNA"/>
</dbReference>
<keyword evidence="1" id="KW-0862">Zinc</keyword>
<evidence type="ECO:0000259" key="3">
    <source>
        <dbReference type="PROSITE" id="PS50158"/>
    </source>
</evidence>
<evidence type="ECO:0000313" key="5">
    <source>
        <dbReference type="Proteomes" id="UP001231189"/>
    </source>
</evidence>
<dbReference type="SUPFAM" id="SSF55874">
    <property type="entry name" value="ATPase domain of HSP90 chaperone/DNA topoisomerase II/histidine kinase"/>
    <property type="match status" value="1"/>
</dbReference>
<keyword evidence="1" id="KW-0479">Metal-binding</keyword>
<feature type="compositionally biased region" description="Polar residues" evidence="2">
    <location>
        <begin position="2001"/>
        <end position="2010"/>
    </location>
</feature>
<keyword evidence="5" id="KW-1185">Reference proteome</keyword>
<feature type="compositionally biased region" description="Gly residues" evidence="2">
    <location>
        <begin position="1966"/>
        <end position="1975"/>
    </location>
</feature>
<reference evidence="4" key="1">
    <citation type="submission" date="2023-07" db="EMBL/GenBank/DDBJ databases">
        <title>A chromosome-level genome assembly of Lolium multiflorum.</title>
        <authorList>
            <person name="Chen Y."/>
            <person name="Copetti D."/>
            <person name="Kolliker R."/>
            <person name="Studer B."/>
        </authorList>
    </citation>
    <scope>NUCLEOTIDE SEQUENCE</scope>
    <source>
        <strain evidence="4">02402/16</strain>
        <tissue evidence="4">Leaf</tissue>
    </source>
</reference>
<dbReference type="GO" id="GO:0008270">
    <property type="term" value="F:zinc ion binding"/>
    <property type="evidence" value="ECO:0007669"/>
    <property type="project" value="UniProtKB-KW"/>
</dbReference>
<dbReference type="InterPro" id="IPR052957">
    <property type="entry name" value="Auxin_embryo_med"/>
</dbReference>
<sequence>MSSTAEAAREHVEKIRRDRYYIGRGEQNPLSEDMHQAVNYLSQELYSKDVHFLMEIVQNAEDNEYPDKVAPSLEFLVTAKDITGSGVSSTLLIFNNERGFSKSNIESICRVGKSTKKGNRDKGYIGEKGCNTNVSFGLGIGFKSVFLISSQPHIFSNGYQIKFDEKPCAECNIGYIVPEWIESRTILSDIKQIYGCSKNLPTTCIVLPLKGEKVSAVKQQLSSLHPEMLLFLSKIKRLSVREDNCNPKCSTVSEIAILSEKNYEMRKSMHAESYTVHLSAQENENEEECGYYMWRQKFAVKPENRVDKRTEIDEWVVTLAFPHGERLSRGKHLSPGVYAFLPTEMVTGFPFIIQADFLLASSREAILFDSPWNKGILECIPSAFMNAFIALVKSGADAPAMSLPLMFRFLPIDSSLIPLLEPVRSGIKEKVLIEDIIPCESHTPQKLFCKPREVSRLNRKFWDILIKGRESGLDLRNLSTHGTYILSSHFDKSDYNSVLAFLDVKNVSPEWYAKCVEGSNLVNEVNEHLYLEFLSFVVDNWQNFSSTNMVSIPLLKHVNRNGVLSLWSIARSSQRNDRLCIASNKNLMSWLISWNREFPASNCLFVDPSTQKALEGFSQKKKVTDWLQNHAKVEIVSVHSYGKIVVDSLNNERRPVIAFSHFLYHSSNKNYMESYLLADLCRIMPVIDNYGNVVTERESILVPAKGSKWVGLIGTNPWRNEKYVELSADYKSAGCFAGNSTPEDHVLDFLKTKLQASDVPFIHPPNASFLTVSSPLTVDNAILLLQWLRNLKSKGVRLPARFLACIKEGSWLKTSVGYKPPTESFMSSSEWGNLLQNGSSFVDIPMIDQQFYQNKMLMYKEELKVIGVRFEFGEASTYIGSHLMSKAASNILTKENVYELLRLIRFLQEKVLSPSELIDSVKDGRWMKTTLGYRSPTCCIIYDSDWAVASCISNQPFLDVKFYGEAILTYKLELKLLGVLIGFENSEKNYKLIIDNFEFSSSSITSDATALILKCIRYASPCDVFLSKLRVLKWLKTNVGFCAPSESFLLDPEWECLLMVFNGIPVVDSRFYGGKISPYKEELKKTGLITKFDEASKAMANIFKQMVLKSSLTKISVLGLLKCYRQLRTHDSIPVEIFRCMRSENWLCTSLGFRSPSEAILFDEDWQSLSTIAKLPFINDADSFDGLSKEIHGYKDELKDLGVTTELKAHGARFVIAGLDIPEDPAVISAATVLSLLGSVRSWLACIPEIPKGFMEKITSCRWLRTTLGYRSPKECILFEPKQPSIHIKDGPFIDESFYGSEIASFKDALAAIRVTVDVRSGGDLVAQYLRNHKETATITRIYMYLKECNWSPADKESDWIWKPNELEGGEWVSPLSSVLRDPSNLFSPQLNVLDRYYDKELLVFFSSVFGVRHGPGAEDHSKLWRTWEISGSEISVADCSAFWQFIARNWSKNTEKLLSDFVKVPVCADGKITLSQKKDVFIPDDLLLKDLFEKLPQQSIFIWYPSSSLSVSRARLNSIYGSIGVQAISKAAKTNDSFTLEGGNCQTVDQCKVISVGLLRIVLGFLADPALDISCKERHTMVSCLLNVSVLETKKPITVRYCVQLSSGKSVDVKANRMIRWERENSTLYVQQRNGAAGYKEKIEYATNFADEISQGLLFEMPDRIPSLAELIKLGSLLDFQDAALEYLLKSKNLQLFPEDEAFLNATSLDTICEGCGEPGHMKAACSKGSCCFICKATNHAVDDCPVLKRPHQIARYIGSSANGLGFYHIEAPEVSVNPISSTRNCGVVTIEDGEISREDLGREFSNIYKTNWPWQIRELGDWSYLVKFPPHIPVEQVIGYPRFGLQKEGVTVSVTKWFDDPEPVETLVETWIQIRGLLPPWCEWNIIDQAVSVCGLLKKVDWQSIFKNCAEVVRVEILCRDPNRIPAGRLFNFHGKLFQLQFTAELPNAAGVQRELPTGQDDGNIGGGTGNGNSGMDTDGRSEVNRNSTNSQSSGGSNHQVETGTANHGRQTAVLATDTSDEVIPGCEIYKLLMEKGAIGSDGQFIWDSSNNADNSVRSEVTSFWNEDGLSFADKMEEAAIEQLNLPEDIMPAFHDLMKDRDDQGAGKKQKKAWGPVQPSRQSDRIDRSKNVMDKAMELKERKNTLGAASKMSGIIRSNPFHVLQAVELGDMARKIGIHVDVDAVDVTEESDSLGMAKNQLVHSDEILDSSLGIDVVLDAECPRTPDQYNTDHEFDDRGVGFTPIIPKDMAGSIQTAGMGPGGKIQARSGEKTEDDAIADAGLKCSSFDWISTWKSSTTSLQQGRATEAYLSKHPEESGNIHVVI</sequence>
<dbReference type="Proteomes" id="UP001231189">
    <property type="component" value="Unassembled WGS sequence"/>
</dbReference>
<dbReference type="SUPFAM" id="SSF57756">
    <property type="entry name" value="Retrovirus zinc finger-like domains"/>
    <property type="match status" value="1"/>
</dbReference>
<dbReference type="GO" id="GO:0003676">
    <property type="term" value="F:nucleic acid binding"/>
    <property type="evidence" value="ECO:0007669"/>
    <property type="project" value="InterPro"/>
</dbReference>
<keyword evidence="1" id="KW-0863">Zinc-finger</keyword>
<accession>A0AAD8WVY9</accession>
<evidence type="ECO:0000256" key="2">
    <source>
        <dbReference type="SAM" id="MobiDB-lite"/>
    </source>
</evidence>
<feature type="region of interest" description="Disordered" evidence="2">
    <location>
        <begin position="2102"/>
        <end position="2132"/>
    </location>
</feature>
<proteinExistence type="predicted"/>
<dbReference type="PANTHER" id="PTHR32387">
    <property type="entry name" value="WU:FJ29H11"/>
    <property type="match status" value="1"/>
</dbReference>
<protein>
    <recommendedName>
        <fullName evidence="3">CCHC-type domain-containing protein</fullName>
    </recommendedName>
</protein>